<protein>
    <submittedName>
        <fullName evidence="2">Uncharacterized protein</fullName>
    </submittedName>
</protein>
<evidence type="ECO:0000313" key="3">
    <source>
        <dbReference type="Proteomes" id="UP000275473"/>
    </source>
</evidence>
<reference evidence="2 3" key="1">
    <citation type="journal article" date="2018" name="Int. J. Syst. Evol. Microbiol.">
        <title>Planococcus salinus sp. nov., a moderately halophilic bacterium isolated from a saline-alkali soil.</title>
        <authorList>
            <person name="Gan L."/>
        </authorList>
    </citation>
    <scope>NUCLEOTIDE SEQUENCE [LARGE SCALE GENOMIC DNA]</scope>
    <source>
        <strain evidence="2 3">LCB217</strain>
    </source>
</reference>
<keyword evidence="1" id="KW-0732">Signal</keyword>
<gene>
    <name evidence="2" type="ORF">EEX84_03670</name>
</gene>
<comment type="caution">
    <text evidence="2">The sequence shown here is derived from an EMBL/GenBank/DDBJ whole genome shotgun (WGS) entry which is preliminary data.</text>
</comment>
<sequence>MKLKQIVFLILSLILTLSIFPSTSLATGNGKTWGTYLSSSGTGGSVTRYNSISGTVASQCNGVYNTMHSYTYGSFNLSNFYLRSDNLRITSISKGAVTGGIGMSYNTENSNTIVYKSPYYADRLYAGDSYPNTWNRSIPLGSVNRAAAAISSTISGLQNSAVCDTEVHQLFFVGGNSRSMSSDSLPVNVDEAEVPEEIQTSSDAISFLMSEDFRKSDSSIKVVGAITDQFVHKKTGELVSIIQQDVPVIIADVQDSEWRQEKHGNLNYEVATYSNAGGTPITTLKYKSGDIYVGLVSSLNEKELIKVMRKYSKGKLFE</sequence>
<feature type="chain" id="PRO_5018155994" evidence="1">
    <location>
        <begin position="27"/>
        <end position="318"/>
    </location>
</feature>
<organism evidence="2 3">
    <name type="scientific">Planococcus salinus</name>
    <dbReference type="NCBI Taxonomy" id="1848460"/>
    <lineage>
        <taxon>Bacteria</taxon>
        <taxon>Bacillati</taxon>
        <taxon>Bacillota</taxon>
        <taxon>Bacilli</taxon>
        <taxon>Bacillales</taxon>
        <taxon>Caryophanaceae</taxon>
        <taxon>Planococcus</taxon>
    </lineage>
</organism>
<dbReference type="AlphaFoldDB" id="A0A3M8PA55"/>
<accession>A0A3M8PA55</accession>
<dbReference type="Proteomes" id="UP000275473">
    <property type="component" value="Unassembled WGS sequence"/>
</dbReference>
<evidence type="ECO:0000313" key="2">
    <source>
        <dbReference type="EMBL" id="RNF40533.1"/>
    </source>
</evidence>
<dbReference type="OrthoDB" id="10008897at2"/>
<proteinExistence type="predicted"/>
<evidence type="ECO:0000256" key="1">
    <source>
        <dbReference type="SAM" id="SignalP"/>
    </source>
</evidence>
<keyword evidence="3" id="KW-1185">Reference proteome</keyword>
<dbReference type="RefSeq" id="WP_123164232.1">
    <property type="nucleotide sequence ID" value="NZ_RIAX01000002.1"/>
</dbReference>
<feature type="signal peptide" evidence="1">
    <location>
        <begin position="1"/>
        <end position="26"/>
    </location>
</feature>
<name>A0A3M8PA55_9BACL</name>
<dbReference type="EMBL" id="RIAX01000002">
    <property type="protein sequence ID" value="RNF40533.1"/>
    <property type="molecule type" value="Genomic_DNA"/>
</dbReference>